<proteinExistence type="predicted"/>
<accession>A0AAW4XYA1</accession>
<comment type="caution">
    <text evidence="2">The sequence shown here is derived from an EMBL/GenBank/DDBJ whole genome shotgun (WGS) entry which is preliminary data.</text>
</comment>
<gene>
    <name evidence="2" type="ORF">LPW39_16160</name>
</gene>
<feature type="compositionally biased region" description="Low complexity" evidence="1">
    <location>
        <begin position="1"/>
        <end position="21"/>
    </location>
</feature>
<dbReference type="EMBL" id="JAJNCT010000021">
    <property type="protein sequence ID" value="MCD2166658.1"/>
    <property type="molecule type" value="Genomic_DNA"/>
</dbReference>
<sequence>MAGRDTAAIKARAAPAITARRPAAKEKRADIKNSEQSEKQLLTRQNDSTFISAAQLSSEYEPANLRSLRNYRNQLIPNAYIELGSRAHAAKSRLSREQAARHKTADAIWHRPESLKTQGRFQTWITPCNICASESAAAALVPGQIVNVKASSTASTKAIKEAASNQWLWW</sequence>
<feature type="region of interest" description="Disordered" evidence="1">
    <location>
        <begin position="1"/>
        <end position="41"/>
    </location>
</feature>
<dbReference type="Proteomes" id="UP001199260">
    <property type="component" value="Unassembled WGS sequence"/>
</dbReference>
<keyword evidence="3" id="KW-1185">Reference proteome</keyword>
<evidence type="ECO:0000313" key="2">
    <source>
        <dbReference type="EMBL" id="MCD2166658.1"/>
    </source>
</evidence>
<dbReference type="AlphaFoldDB" id="A0AAW4XYA1"/>
<protein>
    <submittedName>
        <fullName evidence="2">Uncharacterized protein</fullName>
    </submittedName>
</protein>
<feature type="compositionally biased region" description="Basic and acidic residues" evidence="1">
    <location>
        <begin position="23"/>
        <end position="38"/>
    </location>
</feature>
<evidence type="ECO:0000256" key="1">
    <source>
        <dbReference type="SAM" id="MobiDB-lite"/>
    </source>
</evidence>
<evidence type="ECO:0000313" key="3">
    <source>
        <dbReference type="Proteomes" id="UP001199260"/>
    </source>
</evidence>
<dbReference type="RefSeq" id="WP_230778349.1">
    <property type="nucleotide sequence ID" value="NZ_JAJNCT010000021.1"/>
</dbReference>
<name>A0AAW4XYA1_9BURK</name>
<organism evidence="2 3">
    <name type="scientific">Comamonas koreensis</name>
    <dbReference type="NCBI Taxonomy" id="160825"/>
    <lineage>
        <taxon>Bacteria</taxon>
        <taxon>Pseudomonadati</taxon>
        <taxon>Pseudomonadota</taxon>
        <taxon>Betaproteobacteria</taxon>
        <taxon>Burkholderiales</taxon>
        <taxon>Comamonadaceae</taxon>
        <taxon>Comamonas</taxon>
    </lineage>
</organism>
<reference evidence="2 3" key="1">
    <citation type="submission" date="2021-11" db="EMBL/GenBank/DDBJ databases">
        <title>Genome sequence.</title>
        <authorList>
            <person name="Sun Q."/>
        </authorList>
    </citation>
    <scope>NUCLEOTIDE SEQUENCE [LARGE SCALE GENOMIC DNA]</scope>
    <source>
        <strain evidence="2 3">KCTC 12005</strain>
    </source>
</reference>